<keyword evidence="1" id="KW-0175">Coiled coil</keyword>
<organism evidence="2 3">
    <name type="scientific">Streptococcus mitis</name>
    <dbReference type="NCBI Taxonomy" id="28037"/>
    <lineage>
        <taxon>Bacteria</taxon>
        <taxon>Bacillati</taxon>
        <taxon>Bacillota</taxon>
        <taxon>Bacilli</taxon>
        <taxon>Lactobacillales</taxon>
        <taxon>Streptococcaceae</taxon>
        <taxon>Streptococcus</taxon>
        <taxon>Streptococcus mitis group</taxon>
    </lineage>
</organism>
<protein>
    <submittedName>
        <fullName evidence="2">Uncharacterized protein</fullName>
    </submittedName>
</protein>
<feature type="coiled-coil region" evidence="1">
    <location>
        <begin position="6"/>
        <end position="43"/>
    </location>
</feature>
<dbReference type="Proteomes" id="UP000193234">
    <property type="component" value="Unassembled WGS sequence"/>
</dbReference>
<name>A0A1X1KKW3_STRMT</name>
<dbReference type="AlphaFoldDB" id="A0A1X1KKW3"/>
<dbReference type="RefSeq" id="WP_084862167.1">
    <property type="nucleotide sequence ID" value="NZ_JALDWD010000005.1"/>
</dbReference>
<gene>
    <name evidence="2" type="ORF">B7696_03470</name>
</gene>
<comment type="caution">
    <text evidence="2">The sequence shown here is derived from an EMBL/GenBank/DDBJ whole genome shotgun (WGS) entry which is preliminary data.</text>
</comment>
<reference evidence="2 3" key="1">
    <citation type="journal article" date="2016" name="Eur. J. Clin. Microbiol. Infect. Dis.">
        <title>Whole genome sequencing as a tool for phylogenetic analysis of clinical strains of Mitis group streptococci.</title>
        <authorList>
            <person name="Rasmussen L.H."/>
            <person name="Dargis R."/>
            <person name="Hojholt K."/>
            <person name="Christensen J.J."/>
            <person name="Skovgaard O."/>
            <person name="Justesen U.S."/>
            <person name="Rosenvinge F.S."/>
            <person name="Moser C."/>
            <person name="Lukjancenko O."/>
            <person name="Rasmussen S."/>
            <person name="Nielsen X.C."/>
        </authorList>
    </citation>
    <scope>NUCLEOTIDE SEQUENCE [LARGE SCALE GENOMIC DNA]</scope>
    <source>
        <strain evidence="2 3">RH_12363_08</strain>
    </source>
</reference>
<proteinExistence type="predicted"/>
<evidence type="ECO:0000313" key="2">
    <source>
        <dbReference type="EMBL" id="ORP00078.1"/>
    </source>
</evidence>
<evidence type="ECO:0000256" key="1">
    <source>
        <dbReference type="SAM" id="Coils"/>
    </source>
</evidence>
<evidence type="ECO:0000313" key="3">
    <source>
        <dbReference type="Proteomes" id="UP000193234"/>
    </source>
</evidence>
<dbReference type="EMBL" id="NCVJ01000018">
    <property type="protein sequence ID" value="ORP00078.1"/>
    <property type="molecule type" value="Genomic_DNA"/>
</dbReference>
<accession>A0A1X1KKW3</accession>
<sequence length="79" mass="9479">MIDKELEETIREVEEERRQKEFIENVNKKLDRLVGAQEEAKLNDKAKEFKKMGYLERVNLLNSDPDLYNKLRDKVKRGL</sequence>